<sequence length="390" mass="42292">MTDACGHGEALTTATHMRVAVVYHAWPHYREPVMRAMDCSRSIAYDFYGSGEALEGVLHADPHAVSRFVPAPFRRWRNLVWQPGAVRAAMTGRYQALILFADPNFASTWVAAAIARLRGRPVLFWGHGWLKPEGRAKRAMRSAYFALSHRLLVYAERGRRLGVAAGFAPERITVVYNSLDVERADALVAAIEDGSLAACPQALFPDTSHPLLICTARLTAKCRFDLLLQAAARLSAQDRPVNVLLIGDGPERGRLEALAQALGVSAHFLGACHDEAIVGPMIYHADLTVSPGKIGLTAMHSLMYGTPAITHGDFDAQMPEVEAIEAGVTGAFFCRDDADDLAATIAQWLAQAPPRAQVRAAARAAIHAKWTPQVQARIIEQAVLEVAGHA</sequence>
<dbReference type="PANTHER" id="PTHR12526">
    <property type="entry name" value="GLYCOSYLTRANSFERASE"/>
    <property type="match status" value="1"/>
</dbReference>
<dbReference type="GO" id="GO:0016757">
    <property type="term" value="F:glycosyltransferase activity"/>
    <property type="evidence" value="ECO:0007669"/>
    <property type="project" value="InterPro"/>
</dbReference>
<feature type="domain" description="Glycosyltransferase subfamily 4-like N-terminal" evidence="2">
    <location>
        <begin position="57"/>
        <end position="183"/>
    </location>
</feature>
<evidence type="ECO:0000313" key="3">
    <source>
        <dbReference type="EMBL" id="MBB4858109.1"/>
    </source>
</evidence>
<dbReference type="AlphaFoldDB" id="A0A7W7NW68"/>
<organism evidence="3 4">
    <name type="scientific">Novosphingobium chloroacetimidivorans</name>
    <dbReference type="NCBI Taxonomy" id="1428314"/>
    <lineage>
        <taxon>Bacteria</taxon>
        <taxon>Pseudomonadati</taxon>
        <taxon>Pseudomonadota</taxon>
        <taxon>Alphaproteobacteria</taxon>
        <taxon>Sphingomonadales</taxon>
        <taxon>Sphingomonadaceae</taxon>
        <taxon>Novosphingobium</taxon>
    </lineage>
</organism>
<comment type="caution">
    <text evidence="3">The sequence shown here is derived from an EMBL/GenBank/DDBJ whole genome shotgun (WGS) entry which is preliminary data.</text>
</comment>
<keyword evidence="4" id="KW-1185">Reference proteome</keyword>
<evidence type="ECO:0000259" key="2">
    <source>
        <dbReference type="Pfam" id="PF13439"/>
    </source>
</evidence>
<dbReference type="Gene3D" id="3.40.50.2000">
    <property type="entry name" value="Glycogen Phosphorylase B"/>
    <property type="match status" value="2"/>
</dbReference>
<dbReference type="Proteomes" id="UP000555448">
    <property type="component" value="Unassembled WGS sequence"/>
</dbReference>
<dbReference type="EMBL" id="JACHLR010000004">
    <property type="protein sequence ID" value="MBB4858109.1"/>
    <property type="molecule type" value="Genomic_DNA"/>
</dbReference>
<dbReference type="InterPro" id="IPR001296">
    <property type="entry name" value="Glyco_trans_1"/>
</dbReference>
<evidence type="ECO:0000259" key="1">
    <source>
        <dbReference type="Pfam" id="PF00534"/>
    </source>
</evidence>
<dbReference type="PANTHER" id="PTHR12526:SF635">
    <property type="entry name" value="GLYCOSYL TRANSFERASE GROUP 1"/>
    <property type="match status" value="1"/>
</dbReference>
<dbReference type="Pfam" id="PF13439">
    <property type="entry name" value="Glyco_transf_4"/>
    <property type="match status" value="1"/>
</dbReference>
<reference evidence="3 4" key="1">
    <citation type="submission" date="2020-08" db="EMBL/GenBank/DDBJ databases">
        <title>Functional genomics of gut bacteria from endangered species of beetles.</title>
        <authorList>
            <person name="Carlos-Shanley C."/>
        </authorList>
    </citation>
    <scope>NUCLEOTIDE SEQUENCE [LARGE SCALE GENOMIC DNA]</scope>
    <source>
        <strain evidence="3 4">S00245</strain>
    </source>
</reference>
<dbReference type="Pfam" id="PF00534">
    <property type="entry name" value="Glycos_transf_1"/>
    <property type="match status" value="1"/>
</dbReference>
<dbReference type="SUPFAM" id="SSF53756">
    <property type="entry name" value="UDP-Glycosyltransferase/glycogen phosphorylase"/>
    <property type="match status" value="1"/>
</dbReference>
<keyword evidence="3" id="KW-0808">Transferase</keyword>
<protein>
    <submittedName>
        <fullName evidence="3">Glycosyltransferase involved in cell wall biosynthesis</fullName>
    </submittedName>
</protein>
<evidence type="ECO:0000313" key="4">
    <source>
        <dbReference type="Proteomes" id="UP000555448"/>
    </source>
</evidence>
<name>A0A7W7NW68_9SPHN</name>
<dbReference type="RefSeq" id="WP_184243450.1">
    <property type="nucleotide sequence ID" value="NZ_JACHLR010000004.1"/>
</dbReference>
<dbReference type="InterPro" id="IPR028098">
    <property type="entry name" value="Glyco_trans_4-like_N"/>
</dbReference>
<feature type="domain" description="Glycosyl transferase family 1" evidence="1">
    <location>
        <begin position="206"/>
        <end position="363"/>
    </location>
</feature>
<proteinExistence type="predicted"/>
<gene>
    <name evidence="3" type="ORF">HNO88_001423</name>
</gene>
<accession>A0A7W7NW68</accession>